<proteinExistence type="predicted"/>
<organism evidence="5 6">
    <name type="scientific">Tenggerimyces flavus</name>
    <dbReference type="NCBI Taxonomy" id="1708749"/>
    <lineage>
        <taxon>Bacteria</taxon>
        <taxon>Bacillati</taxon>
        <taxon>Actinomycetota</taxon>
        <taxon>Actinomycetes</taxon>
        <taxon>Propionibacteriales</taxon>
        <taxon>Nocardioidaceae</taxon>
        <taxon>Tenggerimyces</taxon>
    </lineage>
</organism>
<dbReference type="InterPro" id="IPR029061">
    <property type="entry name" value="THDP-binding"/>
</dbReference>
<gene>
    <name evidence="5" type="ORF">ACFOUW_19935</name>
</gene>
<dbReference type="SUPFAM" id="SSF52518">
    <property type="entry name" value="Thiamin diphosphate-binding fold (THDP-binding)"/>
    <property type="match status" value="1"/>
</dbReference>
<evidence type="ECO:0000313" key="6">
    <source>
        <dbReference type="Proteomes" id="UP001595699"/>
    </source>
</evidence>
<dbReference type="EMBL" id="JBHRZH010000017">
    <property type="protein sequence ID" value="MFC3763122.1"/>
    <property type="molecule type" value="Genomic_DNA"/>
</dbReference>
<dbReference type="CDD" id="cd02000">
    <property type="entry name" value="TPP_E1_PDC_ADC_BCADC"/>
    <property type="match status" value="1"/>
</dbReference>
<dbReference type="PANTHER" id="PTHR11516">
    <property type="entry name" value="PYRUVATE DEHYDROGENASE E1 COMPONENT, ALPHA SUBUNIT BACTERIAL AND ORGANELLAR"/>
    <property type="match status" value="1"/>
</dbReference>
<name>A0ABV7YEV6_9ACTN</name>
<feature type="domain" description="Dehydrogenase E1 component" evidence="4">
    <location>
        <begin position="12"/>
        <end position="307"/>
    </location>
</feature>
<evidence type="ECO:0000313" key="5">
    <source>
        <dbReference type="EMBL" id="MFC3763122.1"/>
    </source>
</evidence>
<dbReference type="RefSeq" id="WP_205119797.1">
    <property type="nucleotide sequence ID" value="NZ_JAFBCM010000001.1"/>
</dbReference>
<comment type="caution">
    <text evidence="5">The sequence shown here is derived from an EMBL/GenBank/DDBJ whole genome shotgun (WGS) entry which is preliminary data.</text>
</comment>
<reference evidence="6" key="1">
    <citation type="journal article" date="2019" name="Int. J. Syst. Evol. Microbiol.">
        <title>The Global Catalogue of Microorganisms (GCM) 10K type strain sequencing project: providing services to taxonomists for standard genome sequencing and annotation.</title>
        <authorList>
            <consortium name="The Broad Institute Genomics Platform"/>
            <consortium name="The Broad Institute Genome Sequencing Center for Infectious Disease"/>
            <person name="Wu L."/>
            <person name="Ma J."/>
        </authorList>
    </citation>
    <scope>NUCLEOTIDE SEQUENCE [LARGE SCALE GENOMIC DNA]</scope>
    <source>
        <strain evidence="6">CGMCC 4.7241</strain>
    </source>
</reference>
<comment type="cofactor">
    <cofactor evidence="1">
        <name>thiamine diphosphate</name>
        <dbReference type="ChEBI" id="CHEBI:58937"/>
    </cofactor>
</comment>
<evidence type="ECO:0000256" key="3">
    <source>
        <dbReference type="ARBA" id="ARBA00023052"/>
    </source>
</evidence>
<keyword evidence="3" id="KW-0786">Thiamine pyrophosphate</keyword>
<evidence type="ECO:0000256" key="2">
    <source>
        <dbReference type="ARBA" id="ARBA00023002"/>
    </source>
</evidence>
<protein>
    <submittedName>
        <fullName evidence="5">Thiamine pyrophosphate-dependent dehydrogenase E1 component subunit alpha</fullName>
    </submittedName>
</protein>
<dbReference type="Pfam" id="PF00676">
    <property type="entry name" value="E1_dh"/>
    <property type="match status" value="1"/>
</dbReference>
<dbReference type="InterPro" id="IPR001017">
    <property type="entry name" value="DH_E1"/>
</dbReference>
<dbReference type="Proteomes" id="UP001595699">
    <property type="component" value="Unassembled WGS sequence"/>
</dbReference>
<evidence type="ECO:0000259" key="4">
    <source>
        <dbReference type="Pfam" id="PF00676"/>
    </source>
</evidence>
<accession>A0ABV7YEV6</accession>
<evidence type="ECO:0000256" key="1">
    <source>
        <dbReference type="ARBA" id="ARBA00001964"/>
    </source>
</evidence>
<dbReference type="InterPro" id="IPR050642">
    <property type="entry name" value="PDH_E1_Alpha_Subunit"/>
</dbReference>
<sequence>MTVDVVAMLASMLRIRAFEDRIFDLVNDGRIHGPVHLGQGQEAVSVGVCGALREGDTMTSSHRGHAAVLAMGAPVDRTFGELLGRAQGLCGGKGGSAHLADVSVGAYGSIATVGGQLPIACGQALASQYLRTDTVAVTFCGDGATNTGTFHESLNLAATWRLPVVFVVENNHYGGYSPLTSTTPIERLADRAVSYGIPSVWVDGNDVLSVRDVADEAVERARGGAGPMLIEADTFLQRGHLGIEATDVRPEGELEFWMARDPINRLARTVVGAGRASVDQLAKIRDQMVAEVDAALTTALSWPEPDAEERFDNVWA</sequence>
<keyword evidence="2" id="KW-0560">Oxidoreductase</keyword>
<keyword evidence="6" id="KW-1185">Reference proteome</keyword>
<dbReference type="PANTHER" id="PTHR11516:SF60">
    <property type="entry name" value="PYRUVATE DEHYDROGENASE E1 COMPONENT SUBUNIT ALPHA"/>
    <property type="match status" value="1"/>
</dbReference>
<dbReference type="Gene3D" id="3.40.50.970">
    <property type="match status" value="1"/>
</dbReference>